<comment type="caution">
    <text evidence="2">The sequence shown here is derived from an EMBL/GenBank/DDBJ whole genome shotgun (WGS) entry which is preliminary data.</text>
</comment>
<dbReference type="EMBL" id="BSYO01000026">
    <property type="protein sequence ID" value="GMH23667.1"/>
    <property type="molecule type" value="Genomic_DNA"/>
</dbReference>
<keyword evidence="3" id="KW-1185">Reference proteome</keyword>
<name>A0AAD3XZK8_NEPGR</name>
<reference evidence="2" key="1">
    <citation type="submission" date="2023-05" db="EMBL/GenBank/DDBJ databases">
        <title>Nepenthes gracilis genome sequencing.</title>
        <authorList>
            <person name="Fukushima K."/>
        </authorList>
    </citation>
    <scope>NUCLEOTIDE SEQUENCE</scope>
    <source>
        <strain evidence="2">SING2019-196</strain>
    </source>
</reference>
<gene>
    <name evidence="2" type="ORF">Nepgr_025510</name>
</gene>
<dbReference type="AlphaFoldDB" id="A0AAD3XZK8"/>
<evidence type="ECO:0000313" key="2">
    <source>
        <dbReference type="EMBL" id="GMH23667.1"/>
    </source>
</evidence>
<protein>
    <submittedName>
        <fullName evidence="2">Uncharacterized protein</fullName>
    </submittedName>
</protein>
<sequence length="119" mass="12719">MPSKPSAAISAHPPPPRGFRTPRNIPISFVQRSFGKRRRSDQLATISFNVAAAPGSYVALIVRCSPALHAPLRPAAACRYFAVGSGCLDCTGSCVNAVPVYLPRSLISKSLKKIEVRSN</sequence>
<feature type="region of interest" description="Disordered" evidence="1">
    <location>
        <begin position="1"/>
        <end position="22"/>
    </location>
</feature>
<organism evidence="2 3">
    <name type="scientific">Nepenthes gracilis</name>
    <name type="common">Slender pitcher plant</name>
    <dbReference type="NCBI Taxonomy" id="150966"/>
    <lineage>
        <taxon>Eukaryota</taxon>
        <taxon>Viridiplantae</taxon>
        <taxon>Streptophyta</taxon>
        <taxon>Embryophyta</taxon>
        <taxon>Tracheophyta</taxon>
        <taxon>Spermatophyta</taxon>
        <taxon>Magnoliopsida</taxon>
        <taxon>eudicotyledons</taxon>
        <taxon>Gunneridae</taxon>
        <taxon>Pentapetalae</taxon>
        <taxon>Caryophyllales</taxon>
        <taxon>Nepenthaceae</taxon>
        <taxon>Nepenthes</taxon>
    </lineage>
</organism>
<evidence type="ECO:0000256" key="1">
    <source>
        <dbReference type="SAM" id="MobiDB-lite"/>
    </source>
</evidence>
<proteinExistence type="predicted"/>
<dbReference type="Proteomes" id="UP001279734">
    <property type="component" value="Unassembled WGS sequence"/>
</dbReference>
<feature type="compositionally biased region" description="Low complexity" evidence="1">
    <location>
        <begin position="1"/>
        <end position="11"/>
    </location>
</feature>
<accession>A0AAD3XZK8</accession>
<evidence type="ECO:0000313" key="3">
    <source>
        <dbReference type="Proteomes" id="UP001279734"/>
    </source>
</evidence>